<sequence length="66" mass="7230">MGNLLAQGDNLSHHSLFLFSLKGIQIVDVALQDVKELAVKDERNLDTLIMLSWGRVAVILVTTLGV</sequence>
<reference evidence="1 2" key="1">
    <citation type="submission" date="2021-07" db="EMBL/GenBank/DDBJ databases">
        <title>Genome data of Colletotrichum spaethianum.</title>
        <authorList>
            <person name="Utami Y.D."/>
            <person name="Hiruma K."/>
        </authorList>
    </citation>
    <scope>NUCLEOTIDE SEQUENCE [LARGE SCALE GENOMIC DNA]</scope>
    <source>
        <strain evidence="1 2">MAFF 242679</strain>
    </source>
</reference>
<dbReference type="EMBL" id="BPPX01000026">
    <property type="protein sequence ID" value="GJC87327.1"/>
    <property type="molecule type" value="Genomic_DNA"/>
</dbReference>
<accession>A0AA37LWQ2</accession>
<protein>
    <submittedName>
        <fullName evidence="1">Uncharacterized protein</fullName>
    </submittedName>
</protein>
<name>A0AA37LWQ2_9PEZI</name>
<evidence type="ECO:0000313" key="2">
    <source>
        <dbReference type="Proteomes" id="UP001055172"/>
    </source>
</evidence>
<keyword evidence="2" id="KW-1185">Reference proteome</keyword>
<organism evidence="1 2">
    <name type="scientific">Colletotrichum liriopes</name>
    <dbReference type="NCBI Taxonomy" id="708192"/>
    <lineage>
        <taxon>Eukaryota</taxon>
        <taxon>Fungi</taxon>
        <taxon>Dikarya</taxon>
        <taxon>Ascomycota</taxon>
        <taxon>Pezizomycotina</taxon>
        <taxon>Sordariomycetes</taxon>
        <taxon>Hypocreomycetidae</taxon>
        <taxon>Glomerellales</taxon>
        <taxon>Glomerellaceae</taxon>
        <taxon>Colletotrichum</taxon>
        <taxon>Colletotrichum spaethianum species complex</taxon>
    </lineage>
</organism>
<comment type="caution">
    <text evidence="1">The sequence shown here is derived from an EMBL/GenBank/DDBJ whole genome shotgun (WGS) entry which is preliminary data.</text>
</comment>
<proteinExistence type="predicted"/>
<gene>
    <name evidence="1" type="ORF">ColLi_10165</name>
</gene>
<evidence type="ECO:0000313" key="1">
    <source>
        <dbReference type="EMBL" id="GJC87327.1"/>
    </source>
</evidence>
<dbReference type="Proteomes" id="UP001055172">
    <property type="component" value="Unassembled WGS sequence"/>
</dbReference>
<dbReference type="AlphaFoldDB" id="A0AA37LWQ2"/>